<dbReference type="VEuPathDB" id="FungiDB:RhiirFUN_024648"/>
<organism evidence="1 2">
    <name type="scientific">Rhizophagus irregularis</name>
    <dbReference type="NCBI Taxonomy" id="588596"/>
    <lineage>
        <taxon>Eukaryota</taxon>
        <taxon>Fungi</taxon>
        <taxon>Fungi incertae sedis</taxon>
        <taxon>Mucoromycota</taxon>
        <taxon>Glomeromycotina</taxon>
        <taxon>Glomeromycetes</taxon>
        <taxon>Glomerales</taxon>
        <taxon>Glomeraceae</taxon>
        <taxon>Rhizophagus</taxon>
    </lineage>
</organism>
<name>A0A2I1HNU6_9GLOM</name>
<dbReference type="Proteomes" id="UP000234323">
    <property type="component" value="Unassembled WGS sequence"/>
</dbReference>
<dbReference type="AlphaFoldDB" id="A0A2I1HNU6"/>
<dbReference type="VEuPathDB" id="FungiDB:FUN_025283"/>
<evidence type="ECO:0000313" key="2">
    <source>
        <dbReference type="Proteomes" id="UP000234323"/>
    </source>
</evidence>
<proteinExistence type="predicted"/>
<sequence>MWQVLVTPYVITLKKTNLEDKDRQCICNCYAKVLKDNAKPIVIEKRELKTVDISDQRGRAIDVIPKIEEILNDLKEQLIKVATIISDNAVAYASACILKNASINANQINYFNHPNNNLVIHYKPPKEISSRSTELYLPTDIYQIIISDLFWSHISQLATLMKPYCGTFDKLQTDKA</sequence>
<dbReference type="EMBL" id="LLXI01004360">
    <property type="protein sequence ID" value="PKY60549.1"/>
    <property type="molecule type" value="Genomic_DNA"/>
</dbReference>
<comment type="caution">
    <text evidence="1">The sequence shown here is derived from an EMBL/GenBank/DDBJ whole genome shotgun (WGS) entry which is preliminary data.</text>
</comment>
<reference evidence="1 2" key="1">
    <citation type="submission" date="2015-10" db="EMBL/GenBank/DDBJ databases">
        <title>Genome analyses suggest a sexual origin of heterokaryosis in a supposedly ancient asexual fungus.</title>
        <authorList>
            <person name="Ropars J."/>
            <person name="Sedzielewska K."/>
            <person name="Noel J."/>
            <person name="Charron P."/>
            <person name="Farinelli L."/>
            <person name="Marton T."/>
            <person name="Kruger M."/>
            <person name="Pelin A."/>
            <person name="Brachmann A."/>
            <person name="Corradi N."/>
        </authorList>
    </citation>
    <scope>NUCLEOTIDE SEQUENCE [LARGE SCALE GENOMIC DNA]</scope>
    <source>
        <strain evidence="1 2">A4</strain>
    </source>
</reference>
<evidence type="ECO:0000313" key="1">
    <source>
        <dbReference type="EMBL" id="PKY60549.1"/>
    </source>
</evidence>
<keyword evidence="2" id="KW-1185">Reference proteome</keyword>
<gene>
    <name evidence="1" type="ORF">RhiirA4_484375</name>
</gene>
<evidence type="ECO:0008006" key="3">
    <source>
        <dbReference type="Google" id="ProtNLM"/>
    </source>
</evidence>
<protein>
    <recommendedName>
        <fullName evidence="3">DUF659 domain-containing protein</fullName>
    </recommendedName>
</protein>
<accession>A0A2I1HNU6</accession>